<evidence type="ECO:0000259" key="8">
    <source>
        <dbReference type="PROSITE" id="PS50011"/>
    </source>
</evidence>
<evidence type="ECO:0000256" key="5">
    <source>
        <dbReference type="ARBA" id="ARBA00022840"/>
    </source>
</evidence>
<dbReference type="GO" id="GO:0004674">
    <property type="term" value="F:protein serine/threonine kinase activity"/>
    <property type="evidence" value="ECO:0007669"/>
    <property type="project" value="UniProtKB-KW"/>
</dbReference>
<accession>A0A3M6U9F8</accession>
<evidence type="ECO:0000256" key="7">
    <source>
        <dbReference type="SAM" id="MobiDB-lite"/>
    </source>
</evidence>
<feature type="binding site" evidence="6">
    <location>
        <position position="94"/>
    </location>
    <ligand>
        <name>ATP</name>
        <dbReference type="ChEBI" id="CHEBI:30616"/>
    </ligand>
</feature>
<dbReference type="PROSITE" id="PS00107">
    <property type="entry name" value="PROTEIN_KINASE_ATP"/>
    <property type="match status" value="1"/>
</dbReference>
<keyword evidence="4" id="KW-0418">Kinase</keyword>
<dbReference type="InterPro" id="IPR000719">
    <property type="entry name" value="Prot_kinase_dom"/>
</dbReference>
<protein>
    <recommendedName>
        <fullName evidence="8">Protein kinase domain-containing protein</fullName>
    </recommendedName>
</protein>
<dbReference type="Pfam" id="PF00069">
    <property type="entry name" value="Pkinase"/>
    <property type="match status" value="1"/>
</dbReference>
<feature type="compositionally biased region" description="Low complexity" evidence="7">
    <location>
        <begin position="361"/>
        <end position="379"/>
    </location>
</feature>
<dbReference type="PANTHER" id="PTHR24347">
    <property type="entry name" value="SERINE/THREONINE-PROTEIN KINASE"/>
    <property type="match status" value="1"/>
</dbReference>
<reference evidence="9 10" key="1">
    <citation type="journal article" date="2018" name="Sci. Rep.">
        <title>Comparative analysis of the Pocillopora damicornis genome highlights role of immune system in coral evolution.</title>
        <authorList>
            <person name="Cunning R."/>
            <person name="Bay R.A."/>
            <person name="Gillette P."/>
            <person name="Baker A.C."/>
            <person name="Traylor-Knowles N."/>
        </authorList>
    </citation>
    <scope>NUCLEOTIDE SEQUENCE [LARGE SCALE GENOMIC DNA]</scope>
    <source>
        <strain evidence="9">RSMAS</strain>
        <tissue evidence="9">Whole animal</tissue>
    </source>
</reference>
<dbReference type="PROSITE" id="PS00108">
    <property type="entry name" value="PROTEIN_KINASE_ST"/>
    <property type="match status" value="1"/>
</dbReference>
<name>A0A3M6U9F8_POCDA</name>
<evidence type="ECO:0000256" key="4">
    <source>
        <dbReference type="ARBA" id="ARBA00022777"/>
    </source>
</evidence>
<proteinExistence type="predicted"/>
<keyword evidence="2" id="KW-0808">Transferase</keyword>
<sequence>MGCNHSKKLDDEDCVKTSKLNEASREVGCKELVNNEKGKNSEKKPKRGRVLEGKLSFDAVVTEKYEIKALIGRGSFSRVVRVEHKETKQPYAIKMIKVRGGKDSFESEVAVLRKVKHDYIVQLYEVFECPERIYLVMELATGGELLDRIVCRGSFTEHDATRVLIMVLEGVSYLHSLGITHRDLKPENLLYYHPGNDSKIMITDFGFSSAFQNSDSATMDTICGTPEYIAPEILKRQPYTNAVDMWAIGVITHILLSGEMPFSDENRTRMYHAILKAKYSYISEAWKDVSEQAKNFIDKLLVVDPCKRMTADQALRDPWIALSVASSNLKDLHRSFSQNWLKSSSRLNSAKSNASQNWVKNGSRLSSANSNASQNSTRSLRSGRSKRKNSSTVPQETTVQSEEIKQSGTKSKDLRDSNVKLTKHSVINEDDREFFNSTNTEHEGEVAVLKVTTEWDNNWQHGVRQGPDFNGQTIDSTWKVQSMADDSNEEIQTKPIPIVRNGAQLSHLVLRDNFFEEQTAQETSQNWFQDSIRRTSYAGESLSKFHSLSPSRKNKVFCTYDSS</sequence>
<evidence type="ECO:0000256" key="3">
    <source>
        <dbReference type="ARBA" id="ARBA00022741"/>
    </source>
</evidence>
<keyword evidence="10" id="KW-1185">Reference proteome</keyword>
<feature type="compositionally biased region" description="Polar residues" evidence="7">
    <location>
        <begin position="351"/>
        <end position="360"/>
    </location>
</feature>
<keyword evidence="5 6" id="KW-0067">ATP-binding</keyword>
<dbReference type="STRING" id="46731.A0A3M6U9F8"/>
<dbReference type="OrthoDB" id="40902at2759"/>
<dbReference type="Proteomes" id="UP000275408">
    <property type="component" value="Unassembled WGS sequence"/>
</dbReference>
<evidence type="ECO:0000313" key="10">
    <source>
        <dbReference type="Proteomes" id="UP000275408"/>
    </source>
</evidence>
<keyword evidence="1" id="KW-0723">Serine/threonine-protein kinase</keyword>
<evidence type="ECO:0000256" key="1">
    <source>
        <dbReference type="ARBA" id="ARBA00022527"/>
    </source>
</evidence>
<dbReference type="GO" id="GO:0005524">
    <property type="term" value="F:ATP binding"/>
    <property type="evidence" value="ECO:0007669"/>
    <property type="project" value="UniProtKB-UniRule"/>
</dbReference>
<dbReference type="PROSITE" id="PS50011">
    <property type="entry name" value="PROTEIN_KINASE_DOM"/>
    <property type="match status" value="1"/>
</dbReference>
<feature type="region of interest" description="Disordered" evidence="7">
    <location>
        <begin position="351"/>
        <end position="417"/>
    </location>
</feature>
<organism evidence="9 10">
    <name type="scientific">Pocillopora damicornis</name>
    <name type="common">Cauliflower coral</name>
    <name type="synonym">Millepora damicornis</name>
    <dbReference type="NCBI Taxonomy" id="46731"/>
    <lineage>
        <taxon>Eukaryota</taxon>
        <taxon>Metazoa</taxon>
        <taxon>Cnidaria</taxon>
        <taxon>Anthozoa</taxon>
        <taxon>Hexacorallia</taxon>
        <taxon>Scleractinia</taxon>
        <taxon>Astrocoeniina</taxon>
        <taxon>Pocilloporidae</taxon>
        <taxon>Pocillopora</taxon>
    </lineage>
</organism>
<dbReference type="Gene3D" id="1.10.510.10">
    <property type="entry name" value="Transferase(Phosphotransferase) domain 1"/>
    <property type="match status" value="1"/>
</dbReference>
<dbReference type="FunFam" id="1.10.510.10:FF:000026">
    <property type="entry name" value="Calcium/calmodulin-dependent protein kinase type 1"/>
    <property type="match status" value="1"/>
</dbReference>
<feature type="compositionally biased region" description="Basic and acidic residues" evidence="7">
    <location>
        <begin position="402"/>
        <end position="417"/>
    </location>
</feature>
<feature type="compositionally biased region" description="Polar residues" evidence="7">
    <location>
        <begin position="390"/>
        <end position="401"/>
    </location>
</feature>
<keyword evidence="3 6" id="KW-0547">Nucleotide-binding</keyword>
<evidence type="ECO:0000313" key="9">
    <source>
        <dbReference type="EMBL" id="RMX50216.1"/>
    </source>
</evidence>
<dbReference type="SUPFAM" id="SSF56112">
    <property type="entry name" value="Protein kinase-like (PK-like)"/>
    <property type="match status" value="1"/>
</dbReference>
<dbReference type="SMART" id="SM00220">
    <property type="entry name" value="S_TKc"/>
    <property type="match status" value="1"/>
</dbReference>
<dbReference type="InterPro" id="IPR008271">
    <property type="entry name" value="Ser/Thr_kinase_AS"/>
</dbReference>
<feature type="domain" description="Protein kinase" evidence="8">
    <location>
        <begin position="65"/>
        <end position="320"/>
    </location>
</feature>
<comment type="caution">
    <text evidence="9">The sequence shown here is derived from an EMBL/GenBank/DDBJ whole genome shotgun (WGS) entry which is preliminary data.</text>
</comment>
<dbReference type="OMA" id="DEMARMS"/>
<gene>
    <name evidence="9" type="ORF">pdam_00004808</name>
</gene>
<dbReference type="AlphaFoldDB" id="A0A3M6U9F8"/>
<evidence type="ECO:0000256" key="2">
    <source>
        <dbReference type="ARBA" id="ARBA00022679"/>
    </source>
</evidence>
<evidence type="ECO:0000256" key="6">
    <source>
        <dbReference type="PROSITE-ProRule" id="PRU10141"/>
    </source>
</evidence>
<dbReference type="EMBL" id="RCHS01002005">
    <property type="protein sequence ID" value="RMX50216.1"/>
    <property type="molecule type" value="Genomic_DNA"/>
</dbReference>
<dbReference type="InterPro" id="IPR017441">
    <property type="entry name" value="Protein_kinase_ATP_BS"/>
</dbReference>
<dbReference type="InterPro" id="IPR011009">
    <property type="entry name" value="Kinase-like_dom_sf"/>
</dbReference>